<dbReference type="PANTHER" id="PTHR11895:SF7">
    <property type="entry name" value="GLUTAMYL-TRNA(GLN) AMIDOTRANSFERASE SUBUNIT A, MITOCHONDRIAL"/>
    <property type="match status" value="1"/>
</dbReference>
<proteinExistence type="predicted"/>
<accession>A0A6J7DTA9</accession>
<dbReference type="PANTHER" id="PTHR11895">
    <property type="entry name" value="TRANSAMIDASE"/>
    <property type="match status" value="1"/>
</dbReference>
<name>A0A6J7DTA9_9ZZZZ</name>
<protein>
    <submittedName>
        <fullName evidence="2">Unannotated protein</fullName>
    </submittedName>
</protein>
<feature type="domain" description="Amidase" evidence="1">
    <location>
        <begin position="33"/>
        <end position="443"/>
    </location>
</feature>
<dbReference type="Pfam" id="PF01425">
    <property type="entry name" value="Amidase"/>
    <property type="match status" value="1"/>
</dbReference>
<evidence type="ECO:0000313" key="2">
    <source>
        <dbReference type="EMBL" id="CAB4872788.1"/>
    </source>
</evidence>
<dbReference type="InterPro" id="IPR000120">
    <property type="entry name" value="Amidase"/>
</dbReference>
<dbReference type="Gene3D" id="3.90.1300.10">
    <property type="entry name" value="Amidase signature (AS) domain"/>
    <property type="match status" value="1"/>
</dbReference>
<sequence>MFAPVIDAEDLLFAGAAEQARMIREGAVSARALTEATLDRIARIDPQLNAFRVVLREQALAEADAVDGGHAKGLPLAGVPIAVKDDVDVSGEVTAWGSLAHGGPRPHDDPAVARLRAAGAVIVGKTSVPELTIWPWAESLAFGAARNPWSLDHTPGGSSGGSGAAAAAGLCGVALGSDGLGSVRIPAAFNGLFGIKPQRDRIPTRLDPWNGLSVVGPLARTVADAALFLDATADGLPEGGFSAALAAPPTPLRIALAVNVPPPLVGVRLGAEQRRALEATAVLLRELGHTVVEHDIDYPAAAFPSIVARYLRSIHDCAAGMTYPERLERRTKGMARLGGLISDARLGWACAMEPTIAEHVNRVFDSADVVLFPGPSGPPFRVGELQGRGVAWTLNAAALRVPWYGVWNAIGQPATSVPAGFDADGLPLAAQFAGKPGDELTLLRLAAQLEAIRPWSQHRPGGLE</sequence>
<gene>
    <name evidence="2" type="ORF">UFOPK3423_00835</name>
</gene>
<organism evidence="2">
    <name type="scientific">freshwater metagenome</name>
    <dbReference type="NCBI Taxonomy" id="449393"/>
    <lineage>
        <taxon>unclassified sequences</taxon>
        <taxon>metagenomes</taxon>
        <taxon>ecological metagenomes</taxon>
    </lineage>
</organism>
<dbReference type="EMBL" id="CAFBLQ010000077">
    <property type="protein sequence ID" value="CAB4872788.1"/>
    <property type="molecule type" value="Genomic_DNA"/>
</dbReference>
<reference evidence="2" key="1">
    <citation type="submission" date="2020-05" db="EMBL/GenBank/DDBJ databases">
        <authorList>
            <person name="Chiriac C."/>
            <person name="Salcher M."/>
            <person name="Ghai R."/>
            <person name="Kavagutti S V."/>
        </authorList>
    </citation>
    <scope>NUCLEOTIDE SEQUENCE</scope>
</reference>
<dbReference type="AlphaFoldDB" id="A0A6J7DTA9"/>
<dbReference type="SUPFAM" id="SSF75304">
    <property type="entry name" value="Amidase signature (AS) enzymes"/>
    <property type="match status" value="1"/>
</dbReference>
<dbReference type="InterPro" id="IPR023631">
    <property type="entry name" value="Amidase_dom"/>
</dbReference>
<dbReference type="NCBIfam" id="NF009119">
    <property type="entry name" value="PRK12470.1"/>
    <property type="match status" value="1"/>
</dbReference>
<evidence type="ECO:0000259" key="1">
    <source>
        <dbReference type="Pfam" id="PF01425"/>
    </source>
</evidence>
<dbReference type="GO" id="GO:0003824">
    <property type="term" value="F:catalytic activity"/>
    <property type="evidence" value="ECO:0007669"/>
    <property type="project" value="InterPro"/>
</dbReference>
<dbReference type="InterPro" id="IPR036928">
    <property type="entry name" value="AS_sf"/>
</dbReference>